<dbReference type="AlphaFoldDB" id="A0AAJ3HUE3"/>
<evidence type="ECO:0000313" key="2">
    <source>
        <dbReference type="Proteomes" id="UP000078250"/>
    </source>
</evidence>
<dbReference type="EMBL" id="LXEV01000011">
    <property type="protein sequence ID" value="OAT49453.1"/>
    <property type="molecule type" value="Genomic_DNA"/>
</dbReference>
<sequence>MFIIGEDGNFFANRNIFVGHILSIRVVPGKKCRSVSISNRFEW</sequence>
<organism evidence="1 2">
    <name type="scientific">Proteus hauseri ATCC 700826</name>
    <dbReference type="NCBI Taxonomy" id="1354271"/>
    <lineage>
        <taxon>Bacteria</taxon>
        <taxon>Pseudomonadati</taxon>
        <taxon>Pseudomonadota</taxon>
        <taxon>Gammaproteobacteria</taxon>
        <taxon>Enterobacterales</taxon>
        <taxon>Morganellaceae</taxon>
        <taxon>Proteus</taxon>
    </lineage>
</organism>
<protein>
    <submittedName>
        <fullName evidence="1">Uncharacterized protein</fullName>
    </submittedName>
</protein>
<accession>A0AAJ3HUE3</accession>
<gene>
    <name evidence="1" type="ORF">M997_0669</name>
</gene>
<comment type="caution">
    <text evidence="1">The sequence shown here is derived from an EMBL/GenBank/DDBJ whole genome shotgun (WGS) entry which is preliminary data.</text>
</comment>
<keyword evidence="2" id="KW-1185">Reference proteome</keyword>
<proteinExistence type="predicted"/>
<reference evidence="1 2" key="1">
    <citation type="submission" date="2016-04" db="EMBL/GenBank/DDBJ databases">
        <title>ATOL: Assembling a taxonomically balanced genome-scale reconstruction of the evolutionary history of the Enterobacteriaceae.</title>
        <authorList>
            <person name="Plunkett G.III."/>
            <person name="Neeno-Eckwall E.C."/>
            <person name="Glasner J.D."/>
            <person name="Perna N.T."/>
        </authorList>
    </citation>
    <scope>NUCLEOTIDE SEQUENCE [LARGE SCALE GENOMIC DNA]</scope>
    <source>
        <strain evidence="1 2">ATCC 700826</strain>
    </source>
</reference>
<name>A0AAJ3HUE3_PROHU</name>
<evidence type="ECO:0000313" key="1">
    <source>
        <dbReference type="EMBL" id="OAT49453.1"/>
    </source>
</evidence>
<dbReference type="Proteomes" id="UP000078250">
    <property type="component" value="Unassembled WGS sequence"/>
</dbReference>